<name>A0AA88KGZ3_NAELO</name>
<gene>
    <name evidence="1" type="ORF">C9374_009974</name>
</gene>
<comment type="caution">
    <text evidence="1">The sequence shown here is derived from an EMBL/GenBank/DDBJ whole genome shotgun (WGS) entry which is preliminary data.</text>
</comment>
<keyword evidence="2" id="KW-1185">Reference proteome</keyword>
<protein>
    <submittedName>
        <fullName evidence="1">Uncharacterized protein</fullName>
    </submittedName>
</protein>
<dbReference type="Proteomes" id="UP000816034">
    <property type="component" value="Unassembled WGS sequence"/>
</dbReference>
<dbReference type="RefSeq" id="XP_044544525.1">
    <property type="nucleotide sequence ID" value="XM_044700220.1"/>
</dbReference>
<dbReference type="GeneID" id="68102428"/>
<accession>A0AA88KGZ3</accession>
<reference evidence="1 2" key="1">
    <citation type="journal article" date="2018" name="BMC Genomics">
        <title>The genome of Naegleria lovaniensis, the basis for a comparative approach to unravel pathogenicity factors of the human pathogenic amoeba N. fowleri.</title>
        <authorList>
            <person name="Liechti N."/>
            <person name="Schurch N."/>
            <person name="Bruggmann R."/>
            <person name="Wittwer M."/>
        </authorList>
    </citation>
    <scope>NUCLEOTIDE SEQUENCE [LARGE SCALE GENOMIC DNA]</scope>
    <source>
        <strain evidence="1 2">ATCC 30569</strain>
    </source>
</reference>
<dbReference type="AlphaFoldDB" id="A0AA88KGZ3"/>
<proteinExistence type="predicted"/>
<organism evidence="1 2">
    <name type="scientific">Naegleria lovaniensis</name>
    <name type="common">Amoeba</name>
    <dbReference type="NCBI Taxonomy" id="51637"/>
    <lineage>
        <taxon>Eukaryota</taxon>
        <taxon>Discoba</taxon>
        <taxon>Heterolobosea</taxon>
        <taxon>Tetramitia</taxon>
        <taxon>Eutetramitia</taxon>
        <taxon>Vahlkampfiidae</taxon>
        <taxon>Naegleria</taxon>
    </lineage>
</organism>
<evidence type="ECO:0000313" key="1">
    <source>
        <dbReference type="EMBL" id="KAG2375351.1"/>
    </source>
</evidence>
<evidence type="ECO:0000313" key="2">
    <source>
        <dbReference type="Proteomes" id="UP000816034"/>
    </source>
</evidence>
<dbReference type="EMBL" id="PYSW02000039">
    <property type="protein sequence ID" value="KAG2375351.1"/>
    <property type="molecule type" value="Genomic_DNA"/>
</dbReference>
<sequence length="274" mass="31944">MSWLRRKKDTSSDSSHSFDSMYELHTLNTTICFIPFTFYQQGVGGDEAQKLFRTGYYYSCLDNLFKKYDVYSDKAKKVLWQEKDCFPNYEPIHEIMIRTALPSAQKKKVEETPEEKETLAKFIHTTAECMQKRITKTQLEEKLKKAMTGKFSESAPSEWYNTFEKNSSQDYALNAQMKQQILEDNMNPCLKFKPTSMADLHPRSVHGKKDVSKEEFNNMVNTMKFEHCNTSLLCSKSITNCLKRMNKGDDKTAQNQHFIQCFNDPEVRACISKI</sequence>